<evidence type="ECO:0000259" key="5">
    <source>
        <dbReference type="PROSITE" id="PS51718"/>
    </source>
</evidence>
<dbReference type="GO" id="GO:0008017">
    <property type="term" value="F:microtubule binding"/>
    <property type="evidence" value="ECO:0007669"/>
    <property type="project" value="TreeGrafter"/>
</dbReference>
<name>A0A1Y2E111_9PEZI</name>
<dbReference type="InterPro" id="IPR000375">
    <property type="entry name" value="Dynamin_stalk"/>
</dbReference>
<dbReference type="Pfam" id="PF01031">
    <property type="entry name" value="Dynamin_M"/>
    <property type="match status" value="1"/>
</dbReference>
<dbReference type="InterPro" id="IPR027417">
    <property type="entry name" value="P-loop_NTPase"/>
</dbReference>
<dbReference type="PANTHER" id="PTHR11566">
    <property type="entry name" value="DYNAMIN"/>
    <property type="match status" value="1"/>
</dbReference>
<evidence type="ECO:0000313" key="6">
    <source>
        <dbReference type="EMBL" id="ORY65220.1"/>
    </source>
</evidence>
<sequence length="703" mass="80203">MSQLVVVGDQSSGKSSVLEGITGFAFPRDAGLCTRYATQITCRREDQQSVIVSIIPHEDSDPDERVMIKEFHKTLDELTDASLANIFKQANETMGLRSSEDDEQTDGSARPTFSEHILKIEICGPNHFTVIDVPGIFRNTEGKDYILSHHYRDIELVRDMVKKYMKDPRTIILAIMPCNVDPATQEVLKLAKQFDPQMTRTMGVLTKPDLAIERAIQQIAINHVLGKRGDLTLGYYIVKNRGPDDVTMSLAEGQMKEKNFFSEDPWSTLRNTERAGIFALKLKVRELLIDLIKQEFPKLRAEVTKELVDLKTQLNKMGPSRSDPLSQRAYLSNMCENFQSITRDALSANYTGNNIFSDSDSLRLITRVVEANEAFSNQISWAGHTRSFTDSGKLHQEESESEEDPFGPQKTRSFSFASRQSLESEDLAEAVQFPELDSILQESSARRHIKHDDDIMEYIELVYNNSRGADLGTFSGSMLAAIFKEQTKNWESITLYHVSRSIILVHQFIVKVIEEVCPDAHVFDTLWNDHILEKLQQTYIRAIDKAKYLLSIEREHLPFTLNHYFNDNLQKLQGERLVSLMKNLGISDDTGAHLTWPQVGNLSANKGNPEHVREYIHDVLYSYYKVALKRFVDVVCQQAVFYYLLRGQESPLQIFKYELVNEFSDEELENIAGESASVKAQRAKLDRDIKDFEEAMRVLRGSK</sequence>
<reference evidence="6 7" key="1">
    <citation type="submission" date="2016-07" db="EMBL/GenBank/DDBJ databases">
        <title>Pervasive Adenine N6-methylation of Active Genes in Fungi.</title>
        <authorList>
            <consortium name="DOE Joint Genome Institute"/>
            <person name="Mondo S.J."/>
            <person name="Dannebaum R.O."/>
            <person name="Kuo R.C."/>
            <person name="Labutti K."/>
            <person name="Haridas S."/>
            <person name="Kuo A."/>
            <person name="Salamov A."/>
            <person name="Ahrendt S.R."/>
            <person name="Lipzen A."/>
            <person name="Sullivan W."/>
            <person name="Andreopoulos W.B."/>
            <person name="Clum A."/>
            <person name="Lindquist E."/>
            <person name="Daum C."/>
            <person name="Ramamoorthy G.K."/>
            <person name="Gryganskyi A."/>
            <person name="Culley D."/>
            <person name="Magnuson J.K."/>
            <person name="James T.Y."/>
            <person name="O'Malley M.A."/>
            <person name="Stajich J.E."/>
            <person name="Spatafora J.W."/>
            <person name="Visel A."/>
            <person name="Grigoriev I.V."/>
        </authorList>
    </citation>
    <scope>NUCLEOTIDE SEQUENCE [LARGE SCALE GENOMIC DNA]</scope>
    <source>
        <strain evidence="6 7">CBS 129021</strain>
    </source>
</reference>
<accession>A0A1Y2E111</accession>
<organism evidence="6 7">
    <name type="scientific">Pseudomassariella vexata</name>
    <dbReference type="NCBI Taxonomy" id="1141098"/>
    <lineage>
        <taxon>Eukaryota</taxon>
        <taxon>Fungi</taxon>
        <taxon>Dikarya</taxon>
        <taxon>Ascomycota</taxon>
        <taxon>Pezizomycotina</taxon>
        <taxon>Sordariomycetes</taxon>
        <taxon>Xylariomycetidae</taxon>
        <taxon>Amphisphaeriales</taxon>
        <taxon>Pseudomassariaceae</taxon>
        <taxon>Pseudomassariella</taxon>
    </lineage>
</organism>
<dbReference type="PROSITE" id="PS51388">
    <property type="entry name" value="GED"/>
    <property type="match status" value="1"/>
</dbReference>
<feature type="domain" description="Dynamin-type G" evidence="5">
    <location>
        <begin position="1"/>
        <end position="297"/>
    </location>
</feature>
<dbReference type="GO" id="GO:0016020">
    <property type="term" value="C:membrane"/>
    <property type="evidence" value="ECO:0007669"/>
    <property type="project" value="TreeGrafter"/>
</dbReference>
<keyword evidence="2" id="KW-0342">GTP-binding</keyword>
<dbReference type="GO" id="GO:0048312">
    <property type="term" value="P:intracellular distribution of mitochondria"/>
    <property type="evidence" value="ECO:0007669"/>
    <property type="project" value="TreeGrafter"/>
</dbReference>
<dbReference type="SMART" id="SM00053">
    <property type="entry name" value="DYNc"/>
    <property type="match status" value="1"/>
</dbReference>
<comment type="caution">
    <text evidence="6">The sequence shown here is derived from an EMBL/GenBank/DDBJ whole genome shotgun (WGS) entry which is preliminary data.</text>
</comment>
<dbReference type="InterPro" id="IPR030381">
    <property type="entry name" value="G_DYNAMIN_dom"/>
</dbReference>
<dbReference type="RefSeq" id="XP_040716372.1">
    <property type="nucleotide sequence ID" value="XM_040862711.1"/>
</dbReference>
<dbReference type="CDD" id="cd08771">
    <property type="entry name" value="DLP_1"/>
    <property type="match status" value="1"/>
</dbReference>
<dbReference type="GeneID" id="63778923"/>
<protein>
    <submittedName>
        <fullName evidence="6">Interferon-induced GTP-binding protein Mx2</fullName>
    </submittedName>
</protein>
<keyword evidence="7" id="KW-1185">Reference proteome</keyword>
<feature type="region of interest" description="Disordered" evidence="3">
    <location>
        <begin position="390"/>
        <end position="412"/>
    </location>
</feature>
<dbReference type="InParanoid" id="A0A1Y2E111"/>
<dbReference type="Gene3D" id="1.20.120.1240">
    <property type="entry name" value="Dynamin, middle domain"/>
    <property type="match status" value="1"/>
</dbReference>
<dbReference type="Gene3D" id="3.40.50.300">
    <property type="entry name" value="P-loop containing nucleotide triphosphate hydrolases"/>
    <property type="match status" value="1"/>
</dbReference>
<keyword evidence="1" id="KW-0547">Nucleotide-binding</keyword>
<evidence type="ECO:0000256" key="3">
    <source>
        <dbReference type="SAM" id="MobiDB-lite"/>
    </source>
</evidence>
<dbReference type="GO" id="GO:0000266">
    <property type="term" value="P:mitochondrial fission"/>
    <property type="evidence" value="ECO:0007669"/>
    <property type="project" value="TreeGrafter"/>
</dbReference>
<dbReference type="GO" id="GO:0005874">
    <property type="term" value="C:microtubule"/>
    <property type="evidence" value="ECO:0007669"/>
    <property type="project" value="TreeGrafter"/>
</dbReference>
<dbReference type="InterPro" id="IPR045063">
    <property type="entry name" value="Dynamin_N"/>
</dbReference>
<dbReference type="SUPFAM" id="SSF52540">
    <property type="entry name" value="P-loop containing nucleoside triphosphate hydrolases"/>
    <property type="match status" value="1"/>
</dbReference>
<dbReference type="InterPro" id="IPR020850">
    <property type="entry name" value="GED_dom"/>
</dbReference>
<dbReference type="Pfam" id="PF00350">
    <property type="entry name" value="Dynamin_N"/>
    <property type="match status" value="1"/>
</dbReference>
<evidence type="ECO:0000259" key="4">
    <source>
        <dbReference type="PROSITE" id="PS51388"/>
    </source>
</evidence>
<dbReference type="Proteomes" id="UP000193689">
    <property type="component" value="Unassembled WGS sequence"/>
</dbReference>
<dbReference type="AlphaFoldDB" id="A0A1Y2E111"/>
<dbReference type="GO" id="GO:0016559">
    <property type="term" value="P:peroxisome fission"/>
    <property type="evidence" value="ECO:0007669"/>
    <property type="project" value="TreeGrafter"/>
</dbReference>
<gene>
    <name evidence="6" type="ORF">BCR38DRAFT_465724</name>
</gene>
<dbReference type="GO" id="GO:0005739">
    <property type="term" value="C:mitochondrion"/>
    <property type="evidence" value="ECO:0007669"/>
    <property type="project" value="TreeGrafter"/>
</dbReference>
<evidence type="ECO:0000256" key="1">
    <source>
        <dbReference type="ARBA" id="ARBA00022741"/>
    </source>
</evidence>
<dbReference type="STRING" id="1141098.A0A1Y2E111"/>
<dbReference type="InterPro" id="IPR022812">
    <property type="entry name" value="Dynamin"/>
</dbReference>
<dbReference type="GO" id="GO:0003924">
    <property type="term" value="F:GTPase activity"/>
    <property type="evidence" value="ECO:0007669"/>
    <property type="project" value="InterPro"/>
</dbReference>
<dbReference type="EMBL" id="MCFJ01000006">
    <property type="protein sequence ID" value="ORY65220.1"/>
    <property type="molecule type" value="Genomic_DNA"/>
</dbReference>
<evidence type="ECO:0000313" key="7">
    <source>
        <dbReference type="Proteomes" id="UP000193689"/>
    </source>
</evidence>
<dbReference type="GO" id="GO:0005525">
    <property type="term" value="F:GTP binding"/>
    <property type="evidence" value="ECO:0007669"/>
    <property type="project" value="InterPro"/>
</dbReference>
<dbReference type="OrthoDB" id="415706at2759"/>
<dbReference type="PROSITE" id="PS51718">
    <property type="entry name" value="G_DYNAMIN_2"/>
    <property type="match status" value="1"/>
</dbReference>
<dbReference type="GO" id="GO:0006897">
    <property type="term" value="P:endocytosis"/>
    <property type="evidence" value="ECO:0007669"/>
    <property type="project" value="TreeGrafter"/>
</dbReference>
<feature type="domain" description="GED" evidence="4">
    <location>
        <begin position="613"/>
        <end position="703"/>
    </location>
</feature>
<proteinExistence type="predicted"/>
<dbReference type="InterPro" id="IPR001401">
    <property type="entry name" value="Dynamin_GTPase"/>
</dbReference>
<evidence type="ECO:0000256" key="2">
    <source>
        <dbReference type="ARBA" id="ARBA00023134"/>
    </source>
</evidence>
<dbReference type="PANTHER" id="PTHR11566:SF215">
    <property type="entry name" value="DYNAMIN GTPASE"/>
    <property type="match status" value="1"/>
</dbReference>
<dbReference type="PRINTS" id="PR00195">
    <property type="entry name" value="DYNAMIN"/>
</dbReference>